<keyword evidence="2" id="KW-1185">Reference proteome</keyword>
<sequence>MRIFKTFSLAVAATSTTVFARLHVKFAKGGHGASPDGLRQCLDMYVKAAGAAHQEPRMFWDGDWEPLEGVNNYDFSINNSRFNCTGAEDSVFEDGKRRSTKSRTVYVKECMPHFRIAATEGAQWAHCSIRDHDFRHGMPLGQIYMGWSPKGYEICNDQAKKGKKSTGPCRITRDQDYLHD</sequence>
<evidence type="ECO:0000313" key="1">
    <source>
        <dbReference type="EMBL" id="KAF2209983.1"/>
    </source>
</evidence>
<reference evidence="1" key="1">
    <citation type="journal article" date="2020" name="Stud. Mycol.">
        <title>101 Dothideomycetes genomes: a test case for predicting lifestyles and emergence of pathogens.</title>
        <authorList>
            <person name="Haridas S."/>
            <person name="Albert R."/>
            <person name="Binder M."/>
            <person name="Bloem J."/>
            <person name="Labutti K."/>
            <person name="Salamov A."/>
            <person name="Andreopoulos B."/>
            <person name="Baker S."/>
            <person name="Barry K."/>
            <person name="Bills G."/>
            <person name="Bluhm B."/>
            <person name="Cannon C."/>
            <person name="Castanera R."/>
            <person name="Culley D."/>
            <person name="Daum C."/>
            <person name="Ezra D."/>
            <person name="Gonzalez J."/>
            <person name="Henrissat B."/>
            <person name="Kuo A."/>
            <person name="Liang C."/>
            <person name="Lipzen A."/>
            <person name="Lutzoni F."/>
            <person name="Magnuson J."/>
            <person name="Mondo S."/>
            <person name="Nolan M."/>
            <person name="Ohm R."/>
            <person name="Pangilinan J."/>
            <person name="Park H.-J."/>
            <person name="Ramirez L."/>
            <person name="Alfaro M."/>
            <person name="Sun H."/>
            <person name="Tritt A."/>
            <person name="Yoshinaga Y."/>
            <person name="Zwiers L.-H."/>
            <person name="Turgeon B."/>
            <person name="Goodwin S."/>
            <person name="Spatafora J."/>
            <person name="Crous P."/>
            <person name="Grigoriev I."/>
        </authorList>
    </citation>
    <scope>NUCLEOTIDE SEQUENCE</scope>
    <source>
        <strain evidence="1">SCOH1-5</strain>
    </source>
</reference>
<accession>A0A6A6F9B3</accession>
<dbReference type="Proteomes" id="UP000799539">
    <property type="component" value="Unassembled WGS sequence"/>
</dbReference>
<organism evidence="1 2">
    <name type="scientific">Cercospora zeae-maydis SCOH1-5</name>
    <dbReference type="NCBI Taxonomy" id="717836"/>
    <lineage>
        <taxon>Eukaryota</taxon>
        <taxon>Fungi</taxon>
        <taxon>Dikarya</taxon>
        <taxon>Ascomycota</taxon>
        <taxon>Pezizomycotina</taxon>
        <taxon>Dothideomycetes</taxon>
        <taxon>Dothideomycetidae</taxon>
        <taxon>Mycosphaerellales</taxon>
        <taxon>Mycosphaerellaceae</taxon>
        <taxon>Cercospora</taxon>
    </lineage>
</organism>
<protein>
    <submittedName>
        <fullName evidence="1">Uncharacterized protein</fullName>
    </submittedName>
</protein>
<gene>
    <name evidence="1" type="ORF">CERZMDRAFT_100033</name>
</gene>
<dbReference type="AlphaFoldDB" id="A0A6A6F9B3"/>
<dbReference type="EMBL" id="ML992684">
    <property type="protein sequence ID" value="KAF2209983.1"/>
    <property type="molecule type" value="Genomic_DNA"/>
</dbReference>
<proteinExistence type="predicted"/>
<evidence type="ECO:0000313" key="2">
    <source>
        <dbReference type="Proteomes" id="UP000799539"/>
    </source>
</evidence>
<dbReference type="OrthoDB" id="3622980at2759"/>
<name>A0A6A6F9B3_9PEZI</name>